<sequence length="328" mass="35369">MKYTAIFGAACAATALLSGTTTLSADELKFAHVYEVSHPLHAAALEAARLFEERTDGRHTIEVFPASSLGKEDALNEGLSLGTVDIIYTGSGFAGSSYGPAAMTDFPFTLRNLKHWEAYFDSDLFVEVAQGYADATGGNEITSVSYYGSRHVTANKPVLSPADMKNLKIRVPNAPAYVLFPKATGANPTPMAFSEVYLALQQGVVDAQENPLTTIQAKRFYEVQSDISLTGHITNSIFTVVSSVRLARLSDEDQAILDGVLDETALQATVAITKAEGELVQWFRDQGINVHEVDRAPFIEVVAPALTSGELPFSPELYQALQDLPDAD</sequence>
<proteinExistence type="inferred from homology"/>
<dbReference type="CDD" id="cd13672">
    <property type="entry name" value="PBP2_TRAP_Siap"/>
    <property type="match status" value="1"/>
</dbReference>
<protein>
    <submittedName>
        <fullName evidence="7">Sialic acid TRAP transporter substrate-binding protein SiaP</fullName>
    </submittedName>
</protein>
<dbReference type="EMBL" id="JBFBVU010000031">
    <property type="protein sequence ID" value="MEV8468550.1"/>
    <property type="molecule type" value="Genomic_DNA"/>
</dbReference>
<dbReference type="NCBIfam" id="NF037995">
    <property type="entry name" value="TRAP_S1"/>
    <property type="match status" value="1"/>
</dbReference>
<evidence type="ECO:0000256" key="2">
    <source>
        <dbReference type="ARBA" id="ARBA00009023"/>
    </source>
</evidence>
<comment type="subcellular location">
    <subcellularLocation>
        <location evidence="1">Periplasm</location>
    </subcellularLocation>
</comment>
<evidence type="ECO:0000313" key="8">
    <source>
        <dbReference type="Proteomes" id="UP001553161"/>
    </source>
</evidence>
<gene>
    <name evidence="7" type="ORF">AB0T83_17385</name>
</gene>
<dbReference type="InterPro" id="IPR018389">
    <property type="entry name" value="DctP_fam"/>
</dbReference>
<keyword evidence="3" id="KW-0813">Transport</keyword>
<organism evidence="7 8">
    <name type="scientific">Meridianimarinicoccus marinus</name>
    <dbReference type="NCBI Taxonomy" id="3231483"/>
    <lineage>
        <taxon>Bacteria</taxon>
        <taxon>Pseudomonadati</taxon>
        <taxon>Pseudomonadota</taxon>
        <taxon>Alphaproteobacteria</taxon>
        <taxon>Rhodobacterales</taxon>
        <taxon>Paracoccaceae</taxon>
        <taxon>Meridianimarinicoccus</taxon>
    </lineage>
</organism>
<dbReference type="Proteomes" id="UP001553161">
    <property type="component" value="Unassembled WGS sequence"/>
</dbReference>
<feature type="signal peptide" evidence="6">
    <location>
        <begin position="1"/>
        <end position="25"/>
    </location>
</feature>
<evidence type="ECO:0000256" key="6">
    <source>
        <dbReference type="SAM" id="SignalP"/>
    </source>
</evidence>
<name>A0ABV3LAE9_9RHOB</name>
<keyword evidence="4 6" id="KW-0732">Signal</keyword>
<comment type="similarity">
    <text evidence="2">Belongs to the bacterial solute-binding protein 7 family.</text>
</comment>
<evidence type="ECO:0000256" key="1">
    <source>
        <dbReference type="ARBA" id="ARBA00004418"/>
    </source>
</evidence>
<accession>A0ABV3LAE9</accession>
<evidence type="ECO:0000256" key="5">
    <source>
        <dbReference type="ARBA" id="ARBA00022764"/>
    </source>
</evidence>
<dbReference type="RefSeq" id="WP_366194506.1">
    <property type="nucleotide sequence ID" value="NZ_JBFBVU010000031.1"/>
</dbReference>
<evidence type="ECO:0000256" key="4">
    <source>
        <dbReference type="ARBA" id="ARBA00022729"/>
    </source>
</evidence>
<keyword evidence="8" id="KW-1185">Reference proteome</keyword>
<evidence type="ECO:0000256" key="3">
    <source>
        <dbReference type="ARBA" id="ARBA00022448"/>
    </source>
</evidence>
<dbReference type="NCBIfam" id="TIGR00787">
    <property type="entry name" value="dctP"/>
    <property type="match status" value="1"/>
</dbReference>
<dbReference type="PANTHER" id="PTHR33376:SF4">
    <property type="entry name" value="SIALIC ACID-BINDING PERIPLASMIC PROTEIN SIAP"/>
    <property type="match status" value="1"/>
</dbReference>
<dbReference type="Gene3D" id="3.40.190.170">
    <property type="entry name" value="Bacterial extracellular solute-binding protein, family 7"/>
    <property type="match status" value="1"/>
</dbReference>
<reference evidence="7 8" key="1">
    <citation type="submission" date="2024-07" db="EMBL/GenBank/DDBJ databases">
        <authorList>
            <person name="Kang M."/>
        </authorList>
    </citation>
    <scope>NUCLEOTIDE SEQUENCE [LARGE SCALE GENOMIC DNA]</scope>
    <source>
        <strain evidence="7 8">DFM31</strain>
    </source>
</reference>
<dbReference type="PANTHER" id="PTHR33376">
    <property type="match status" value="1"/>
</dbReference>
<dbReference type="Pfam" id="PF03480">
    <property type="entry name" value="DctP"/>
    <property type="match status" value="1"/>
</dbReference>
<keyword evidence="5" id="KW-0574">Periplasm</keyword>
<dbReference type="InterPro" id="IPR038404">
    <property type="entry name" value="TRAP_DctP_sf"/>
</dbReference>
<feature type="chain" id="PRO_5045571615" evidence="6">
    <location>
        <begin position="26"/>
        <end position="328"/>
    </location>
</feature>
<dbReference type="InterPro" id="IPR004682">
    <property type="entry name" value="TRAP_DctP"/>
</dbReference>
<evidence type="ECO:0000313" key="7">
    <source>
        <dbReference type="EMBL" id="MEV8468550.1"/>
    </source>
</evidence>
<comment type="caution">
    <text evidence="7">The sequence shown here is derived from an EMBL/GenBank/DDBJ whole genome shotgun (WGS) entry which is preliminary data.</text>
</comment>